<protein>
    <recommendedName>
        <fullName evidence="3">Glycosyltransferase 2-like domain-containing protein</fullName>
    </recommendedName>
</protein>
<dbReference type="EMBL" id="LAZR01033406">
    <property type="protein sequence ID" value="KKL48177.1"/>
    <property type="molecule type" value="Genomic_DNA"/>
</dbReference>
<proteinExistence type="predicted"/>
<evidence type="ECO:0000256" key="1">
    <source>
        <dbReference type="SAM" id="MobiDB-lite"/>
    </source>
</evidence>
<dbReference type="SUPFAM" id="SSF53448">
    <property type="entry name" value="Nucleotide-diphospho-sugar transferases"/>
    <property type="match status" value="1"/>
</dbReference>
<dbReference type="AlphaFoldDB" id="A0A0F9FAN7"/>
<reference evidence="2" key="1">
    <citation type="journal article" date="2015" name="Nature">
        <title>Complex archaea that bridge the gap between prokaryotes and eukaryotes.</title>
        <authorList>
            <person name="Spang A."/>
            <person name="Saw J.H."/>
            <person name="Jorgensen S.L."/>
            <person name="Zaremba-Niedzwiedzka K."/>
            <person name="Martijn J."/>
            <person name="Lind A.E."/>
            <person name="van Eijk R."/>
            <person name="Schleper C."/>
            <person name="Guy L."/>
            <person name="Ettema T.J."/>
        </authorList>
    </citation>
    <scope>NUCLEOTIDE SEQUENCE</scope>
</reference>
<accession>A0A0F9FAN7</accession>
<evidence type="ECO:0008006" key="3">
    <source>
        <dbReference type="Google" id="ProtNLM"/>
    </source>
</evidence>
<feature type="region of interest" description="Disordered" evidence="1">
    <location>
        <begin position="160"/>
        <end position="183"/>
    </location>
</feature>
<comment type="caution">
    <text evidence="2">The sequence shown here is derived from an EMBL/GenBank/DDBJ whole genome shotgun (WGS) entry which is preliminary data.</text>
</comment>
<sequence>MITLGIPTRGRPKELLRCIHSAFQMAARPDRLRVVLLFGDDQDGYDQWNAGVGTITSFLSTPRMFYYHDLRLLYQHMHEVGDLDLFVIANDDCEFMVGGWDKSAEEQLYENFEDGMGVVSFWQHPFHTFMSRAKLFDEQYDGLIAPEDYVFYFGDSERHRPRGERPVGTVHTTSRQAPNGRGT</sequence>
<name>A0A0F9FAN7_9ZZZZ</name>
<dbReference type="InterPro" id="IPR029044">
    <property type="entry name" value="Nucleotide-diphossugar_trans"/>
</dbReference>
<gene>
    <name evidence="2" type="ORF">LCGC14_2328120</name>
</gene>
<organism evidence="2">
    <name type="scientific">marine sediment metagenome</name>
    <dbReference type="NCBI Taxonomy" id="412755"/>
    <lineage>
        <taxon>unclassified sequences</taxon>
        <taxon>metagenomes</taxon>
        <taxon>ecological metagenomes</taxon>
    </lineage>
</organism>
<evidence type="ECO:0000313" key="2">
    <source>
        <dbReference type="EMBL" id="KKL48177.1"/>
    </source>
</evidence>